<keyword evidence="19" id="KW-1133">Transmembrane helix</keyword>
<keyword evidence="10" id="KW-0479">Metal-binding</keyword>
<evidence type="ECO:0000256" key="14">
    <source>
        <dbReference type="ARBA" id="ARBA00023004"/>
    </source>
</evidence>
<evidence type="ECO:0000256" key="8">
    <source>
        <dbReference type="ARBA" id="ARBA00022553"/>
    </source>
</evidence>
<dbReference type="CDD" id="cd16917">
    <property type="entry name" value="HATPase_UhpB-NarQ-NarX-like"/>
    <property type="match status" value="1"/>
</dbReference>
<evidence type="ECO:0000256" key="10">
    <source>
        <dbReference type="ARBA" id="ARBA00022723"/>
    </source>
</evidence>
<evidence type="ECO:0000256" key="16">
    <source>
        <dbReference type="ARBA" id="ARBA00024827"/>
    </source>
</evidence>
<sequence>MYETALALTVAKGDIKSFEKQFKAYQEQAAKVQDVSVREKMMELEAKYETEKNEQQIKDLAERQKIIIAIASVGTLALIAIVFALFFRIQLEKSRKKMAEQEVVKLKQEKLIIATQSVLEGETVERSRLARELHDGLGGMLSVVRLNLKGITLTTSLENEDANKFSKALSVLDTSIKELRRVAHHLMPESLQKHGLNVSLTDFCMDIPSVEFHYFGNNERFDSKLEILIYRMAHELVNNALNHAEAEHINVQLLQEDDRISLTVQDDGKGFDEKNTGKGMGLENVKNRVASFDGEMNIYSSPEKGTEINIEFQLNSEKHDNRTNC</sequence>
<name>A0A645CNM6_9ZZZZ</name>
<dbReference type="GO" id="GO:0005524">
    <property type="term" value="F:ATP binding"/>
    <property type="evidence" value="ECO:0007669"/>
    <property type="project" value="UniProtKB-KW"/>
</dbReference>
<keyword evidence="6" id="KW-0004">4Fe-4S</keyword>
<dbReference type="InterPro" id="IPR011712">
    <property type="entry name" value="Sig_transdc_His_kin_sub3_dim/P"/>
</dbReference>
<dbReference type="GO" id="GO:0051539">
    <property type="term" value="F:4 iron, 4 sulfur cluster binding"/>
    <property type="evidence" value="ECO:0007669"/>
    <property type="project" value="UniProtKB-KW"/>
</dbReference>
<evidence type="ECO:0000256" key="18">
    <source>
        <dbReference type="SAM" id="Coils"/>
    </source>
</evidence>
<reference evidence="21" key="1">
    <citation type="submission" date="2019-08" db="EMBL/GenBank/DDBJ databases">
        <authorList>
            <person name="Kucharzyk K."/>
            <person name="Murdoch R.W."/>
            <person name="Higgins S."/>
            <person name="Loffler F."/>
        </authorList>
    </citation>
    <scope>NUCLEOTIDE SEQUENCE</scope>
</reference>
<keyword evidence="19" id="KW-0812">Transmembrane</keyword>
<keyword evidence="7" id="KW-0963">Cytoplasm</keyword>
<evidence type="ECO:0000313" key="21">
    <source>
        <dbReference type="EMBL" id="MPM78636.1"/>
    </source>
</evidence>
<dbReference type="GO" id="GO:0046983">
    <property type="term" value="F:protein dimerization activity"/>
    <property type="evidence" value="ECO:0007669"/>
    <property type="project" value="InterPro"/>
</dbReference>
<keyword evidence="14" id="KW-0408">Iron</keyword>
<keyword evidence="13" id="KW-0067">ATP-binding</keyword>
<evidence type="ECO:0000256" key="1">
    <source>
        <dbReference type="ARBA" id="ARBA00000085"/>
    </source>
</evidence>
<comment type="catalytic activity">
    <reaction evidence="1">
        <text>ATP + protein L-histidine = ADP + protein N-phospho-L-histidine.</text>
        <dbReference type="EC" id="2.7.13.3"/>
    </reaction>
</comment>
<keyword evidence="18" id="KW-0175">Coiled coil</keyword>
<dbReference type="EMBL" id="VSSQ01028777">
    <property type="protein sequence ID" value="MPM78636.1"/>
    <property type="molecule type" value="Genomic_DNA"/>
</dbReference>
<dbReference type="Pfam" id="PF02518">
    <property type="entry name" value="HATPase_c"/>
    <property type="match status" value="1"/>
</dbReference>
<evidence type="ECO:0000256" key="2">
    <source>
        <dbReference type="ARBA" id="ARBA00001966"/>
    </source>
</evidence>
<comment type="function">
    <text evidence="16">Member of the two-component regulatory system NreB/NreC involved in the control of dissimilatory nitrate/nitrite reduction in response to oxygen. NreB functions as a direct oxygen sensor histidine kinase which is autophosphorylated, in the absence of oxygen, probably at the conserved histidine residue, and transfers its phosphate group probably to a conserved aspartate residue of NreC. NreB/NreC activates the expression of the nitrate (narGHJI) and nitrite (nir) reductase operons, as well as the putative nitrate transporter gene narT.</text>
</comment>
<dbReference type="AlphaFoldDB" id="A0A645CNM6"/>
<evidence type="ECO:0000256" key="7">
    <source>
        <dbReference type="ARBA" id="ARBA00022490"/>
    </source>
</evidence>
<evidence type="ECO:0000256" key="6">
    <source>
        <dbReference type="ARBA" id="ARBA00022485"/>
    </source>
</evidence>
<keyword evidence="9" id="KW-0808">Transferase</keyword>
<feature type="coiled-coil region" evidence="18">
    <location>
        <begin position="8"/>
        <end position="35"/>
    </location>
</feature>
<dbReference type="GO" id="GO:0046872">
    <property type="term" value="F:metal ion binding"/>
    <property type="evidence" value="ECO:0007669"/>
    <property type="project" value="UniProtKB-KW"/>
</dbReference>
<evidence type="ECO:0000256" key="4">
    <source>
        <dbReference type="ARBA" id="ARBA00012438"/>
    </source>
</evidence>
<keyword evidence="15" id="KW-0411">Iron-sulfur</keyword>
<evidence type="ECO:0000256" key="13">
    <source>
        <dbReference type="ARBA" id="ARBA00022840"/>
    </source>
</evidence>
<feature type="domain" description="Histidine kinase" evidence="20">
    <location>
        <begin position="229"/>
        <end position="316"/>
    </location>
</feature>
<evidence type="ECO:0000256" key="3">
    <source>
        <dbReference type="ARBA" id="ARBA00004496"/>
    </source>
</evidence>
<evidence type="ECO:0000256" key="19">
    <source>
        <dbReference type="SAM" id="Phobius"/>
    </source>
</evidence>
<comment type="caution">
    <text evidence="21">The sequence shown here is derived from an EMBL/GenBank/DDBJ whole genome shotgun (WGS) entry which is preliminary data.</text>
</comment>
<dbReference type="PROSITE" id="PS50109">
    <property type="entry name" value="HIS_KIN"/>
    <property type="match status" value="1"/>
</dbReference>
<evidence type="ECO:0000256" key="9">
    <source>
        <dbReference type="ARBA" id="ARBA00022679"/>
    </source>
</evidence>
<dbReference type="Gene3D" id="1.20.5.1930">
    <property type="match status" value="1"/>
</dbReference>
<dbReference type="EC" id="2.7.13.3" evidence="4"/>
<dbReference type="PANTHER" id="PTHR24421">
    <property type="entry name" value="NITRATE/NITRITE SENSOR PROTEIN NARX-RELATED"/>
    <property type="match status" value="1"/>
</dbReference>
<dbReference type="InterPro" id="IPR050482">
    <property type="entry name" value="Sensor_HK_TwoCompSys"/>
</dbReference>
<evidence type="ECO:0000256" key="11">
    <source>
        <dbReference type="ARBA" id="ARBA00022741"/>
    </source>
</evidence>
<feature type="transmembrane region" description="Helical" evidence="19">
    <location>
        <begin position="66"/>
        <end position="87"/>
    </location>
</feature>
<evidence type="ECO:0000256" key="15">
    <source>
        <dbReference type="ARBA" id="ARBA00023014"/>
    </source>
</evidence>
<organism evidence="21">
    <name type="scientific">bioreactor metagenome</name>
    <dbReference type="NCBI Taxonomy" id="1076179"/>
    <lineage>
        <taxon>unclassified sequences</taxon>
        <taxon>metagenomes</taxon>
        <taxon>ecological metagenomes</taxon>
    </lineage>
</organism>
<dbReference type="SMART" id="SM00387">
    <property type="entry name" value="HATPase_c"/>
    <property type="match status" value="1"/>
</dbReference>
<protein>
    <recommendedName>
        <fullName evidence="5">Oxygen sensor histidine kinase NreB</fullName>
        <ecNumber evidence="4">2.7.13.3</ecNumber>
    </recommendedName>
    <alternativeName>
        <fullName evidence="17">Nitrogen regulation protein B</fullName>
    </alternativeName>
</protein>
<keyword evidence="11" id="KW-0547">Nucleotide-binding</keyword>
<dbReference type="GO" id="GO:0016020">
    <property type="term" value="C:membrane"/>
    <property type="evidence" value="ECO:0007669"/>
    <property type="project" value="InterPro"/>
</dbReference>
<comment type="subcellular location">
    <subcellularLocation>
        <location evidence="3">Cytoplasm</location>
    </subcellularLocation>
</comment>
<evidence type="ECO:0000256" key="17">
    <source>
        <dbReference type="ARBA" id="ARBA00030800"/>
    </source>
</evidence>
<gene>
    <name evidence="21" type="ORF">SDC9_125647</name>
</gene>
<keyword evidence="8" id="KW-0597">Phosphoprotein</keyword>
<keyword evidence="12" id="KW-0418">Kinase</keyword>
<dbReference type="InterPro" id="IPR005467">
    <property type="entry name" value="His_kinase_dom"/>
</dbReference>
<evidence type="ECO:0000259" key="20">
    <source>
        <dbReference type="PROSITE" id="PS50109"/>
    </source>
</evidence>
<dbReference type="GO" id="GO:0005737">
    <property type="term" value="C:cytoplasm"/>
    <property type="evidence" value="ECO:0007669"/>
    <property type="project" value="UniProtKB-SubCell"/>
</dbReference>
<dbReference type="GO" id="GO:0000155">
    <property type="term" value="F:phosphorelay sensor kinase activity"/>
    <property type="evidence" value="ECO:0007669"/>
    <property type="project" value="InterPro"/>
</dbReference>
<keyword evidence="19" id="KW-0472">Membrane</keyword>
<dbReference type="PRINTS" id="PR00344">
    <property type="entry name" value="BCTRLSENSOR"/>
</dbReference>
<dbReference type="InterPro" id="IPR004358">
    <property type="entry name" value="Sig_transdc_His_kin-like_C"/>
</dbReference>
<proteinExistence type="predicted"/>
<evidence type="ECO:0000256" key="5">
    <source>
        <dbReference type="ARBA" id="ARBA00017322"/>
    </source>
</evidence>
<dbReference type="Pfam" id="PF07730">
    <property type="entry name" value="HisKA_3"/>
    <property type="match status" value="1"/>
</dbReference>
<dbReference type="InterPro" id="IPR003594">
    <property type="entry name" value="HATPase_dom"/>
</dbReference>
<dbReference type="InterPro" id="IPR036890">
    <property type="entry name" value="HATPase_C_sf"/>
</dbReference>
<comment type="cofactor">
    <cofactor evidence="2">
        <name>[4Fe-4S] cluster</name>
        <dbReference type="ChEBI" id="CHEBI:49883"/>
    </cofactor>
</comment>
<dbReference type="SUPFAM" id="SSF55874">
    <property type="entry name" value="ATPase domain of HSP90 chaperone/DNA topoisomerase II/histidine kinase"/>
    <property type="match status" value="1"/>
</dbReference>
<dbReference type="PANTHER" id="PTHR24421:SF10">
    <property type="entry name" value="NITRATE_NITRITE SENSOR PROTEIN NARQ"/>
    <property type="match status" value="1"/>
</dbReference>
<evidence type="ECO:0000256" key="12">
    <source>
        <dbReference type="ARBA" id="ARBA00022777"/>
    </source>
</evidence>
<accession>A0A645CNM6</accession>
<dbReference type="Gene3D" id="3.30.565.10">
    <property type="entry name" value="Histidine kinase-like ATPase, C-terminal domain"/>
    <property type="match status" value="1"/>
</dbReference>